<dbReference type="InterPro" id="IPR018392">
    <property type="entry name" value="LysM"/>
</dbReference>
<dbReference type="InterPro" id="IPR011055">
    <property type="entry name" value="Dup_hybrid_motif"/>
</dbReference>
<dbReference type="Gene3D" id="3.10.350.10">
    <property type="entry name" value="LysM domain"/>
    <property type="match status" value="2"/>
</dbReference>
<dbReference type="CDD" id="cd00118">
    <property type="entry name" value="LysM"/>
    <property type="match status" value="2"/>
</dbReference>
<dbReference type="GO" id="GO:0004222">
    <property type="term" value="F:metalloendopeptidase activity"/>
    <property type="evidence" value="ECO:0007669"/>
    <property type="project" value="TreeGrafter"/>
</dbReference>
<dbReference type="InterPro" id="IPR036779">
    <property type="entry name" value="LysM_dom_sf"/>
</dbReference>
<dbReference type="PANTHER" id="PTHR21666">
    <property type="entry name" value="PEPTIDASE-RELATED"/>
    <property type="match status" value="1"/>
</dbReference>
<evidence type="ECO:0000256" key="1">
    <source>
        <dbReference type="SAM" id="SignalP"/>
    </source>
</evidence>
<sequence length="325" mass="33930">MLLIVLATAPQPAHAGLFSAIVKFFVSGGENSSQESSLFSISIPLLGSQSANASPAIGGSVDDDMPPLSATQDSALVANRNPSGTLPNNNPGRILVYTVQPGDTPGAIADNFGVSLNTLLWANNIRNPNLIKVGDDVLILPVPGIQVEVKKGDTISSIARKFKGDENEIRIFNGLSIDELIKPGMTLIIPDGEMATPPAPPLSQPSKTTALSTAPMGYYMRPIFGGRQTQGPHGYKKSGIDLASYCGAPVLAPVAGKVIIARSSGWNGGYGWYMAISHQRGTVLLAHLGSILAFVGQEVAQGSQVATMGSTGNSTGCHVHFETRE</sequence>
<accession>A0A7T5RIR4</accession>
<feature type="chain" id="PRO_5032680354" evidence="1">
    <location>
        <begin position="16"/>
        <end position="325"/>
    </location>
</feature>
<dbReference type="AlphaFoldDB" id="A0A7T5RIR4"/>
<dbReference type="Pfam" id="PF01551">
    <property type="entry name" value="Peptidase_M23"/>
    <property type="match status" value="1"/>
</dbReference>
<dbReference type="CDD" id="cd12797">
    <property type="entry name" value="M23_peptidase"/>
    <property type="match status" value="1"/>
</dbReference>
<proteinExistence type="predicted"/>
<dbReference type="EMBL" id="CP066690">
    <property type="protein sequence ID" value="QQG44867.1"/>
    <property type="molecule type" value="Genomic_DNA"/>
</dbReference>
<feature type="domain" description="LysM" evidence="2">
    <location>
        <begin position="145"/>
        <end position="189"/>
    </location>
</feature>
<dbReference type="SMART" id="SM00257">
    <property type="entry name" value="LysM"/>
    <property type="match status" value="2"/>
</dbReference>
<gene>
    <name evidence="3" type="ORF">HYW89_02535</name>
</gene>
<dbReference type="Proteomes" id="UP000595618">
    <property type="component" value="Chromosome"/>
</dbReference>
<dbReference type="PANTHER" id="PTHR21666:SF270">
    <property type="entry name" value="MUREIN HYDROLASE ACTIVATOR ENVC"/>
    <property type="match status" value="1"/>
</dbReference>
<dbReference type="Gene3D" id="2.70.70.10">
    <property type="entry name" value="Glucose Permease (Domain IIA)"/>
    <property type="match status" value="1"/>
</dbReference>
<dbReference type="InterPro" id="IPR050570">
    <property type="entry name" value="Cell_wall_metabolism_enzyme"/>
</dbReference>
<dbReference type="PROSITE" id="PS51782">
    <property type="entry name" value="LYSM"/>
    <property type="match status" value="2"/>
</dbReference>
<evidence type="ECO:0000259" key="2">
    <source>
        <dbReference type="PROSITE" id="PS51782"/>
    </source>
</evidence>
<reference evidence="3 4" key="1">
    <citation type="submission" date="2020-07" db="EMBL/GenBank/DDBJ databases">
        <title>Huge and variable diversity of episymbiotic CPR bacteria and DPANN archaea in groundwater ecosystems.</title>
        <authorList>
            <person name="He C.Y."/>
            <person name="Keren R."/>
            <person name="Whittaker M."/>
            <person name="Farag I.F."/>
            <person name="Doudna J."/>
            <person name="Cate J.H.D."/>
            <person name="Banfield J.F."/>
        </authorList>
    </citation>
    <scope>NUCLEOTIDE SEQUENCE [LARGE SCALE GENOMIC DNA]</scope>
    <source>
        <strain evidence="3">NC_groundwater_541_Ag_S-0.1um_46_50</strain>
    </source>
</reference>
<feature type="signal peptide" evidence="1">
    <location>
        <begin position="1"/>
        <end position="15"/>
    </location>
</feature>
<protein>
    <submittedName>
        <fullName evidence="3">LysM peptidoglycan-binding domain-containing protein</fullName>
    </submittedName>
</protein>
<evidence type="ECO:0000313" key="4">
    <source>
        <dbReference type="Proteomes" id="UP000595618"/>
    </source>
</evidence>
<name>A0A7T5RIR4_9BACT</name>
<feature type="domain" description="LysM" evidence="2">
    <location>
        <begin position="95"/>
        <end position="139"/>
    </location>
</feature>
<keyword evidence="1" id="KW-0732">Signal</keyword>
<dbReference type="Pfam" id="PF01476">
    <property type="entry name" value="LysM"/>
    <property type="match status" value="2"/>
</dbReference>
<organism evidence="3 4">
    <name type="scientific">Candidatus Sungiibacteriota bacterium</name>
    <dbReference type="NCBI Taxonomy" id="2750080"/>
    <lineage>
        <taxon>Bacteria</taxon>
        <taxon>Candidatus Sungiibacteriota</taxon>
    </lineage>
</organism>
<dbReference type="SUPFAM" id="SSF51261">
    <property type="entry name" value="Duplicated hybrid motif"/>
    <property type="match status" value="1"/>
</dbReference>
<evidence type="ECO:0000313" key="3">
    <source>
        <dbReference type="EMBL" id="QQG44867.1"/>
    </source>
</evidence>
<dbReference type="InterPro" id="IPR016047">
    <property type="entry name" value="M23ase_b-sheet_dom"/>
</dbReference>